<proteinExistence type="predicted"/>
<sequence length="137" mass="15468">MLVNAPGASANWSSSITEWGPYSESRRWTDESYSEVRFANCYGSDEAMFWTEVRLKRVVDNAPDVSYDTKTYTNCFNYIRGSDSHYVSAGAWTGLPYSAAVKQGDEYKGGYYFDTPHMDETGPLNVQTVYQDTTQAD</sequence>
<reference evidence="1 2" key="1">
    <citation type="journal article" date="2021" name="J. Microbiol. Biotechnol.">
        <title>An Efficient Markerless Deletion System Suitable for the Industrial Strains of Streptomyces.</title>
        <authorList>
            <person name="Dong J."/>
            <person name="Wei J."/>
            <person name="Li H."/>
            <person name="Zhao S."/>
            <person name="Guan W."/>
        </authorList>
    </citation>
    <scope>NUCLEOTIDE SEQUENCE [LARGE SCALE GENOMIC DNA]</scope>
    <source>
        <strain evidence="1 2">CICC 11043</strain>
    </source>
</reference>
<gene>
    <name evidence="1" type="ORF">R5U08_13240</name>
</gene>
<evidence type="ECO:0000313" key="1">
    <source>
        <dbReference type="EMBL" id="WOT35033.1"/>
    </source>
</evidence>
<evidence type="ECO:0000313" key="2">
    <source>
        <dbReference type="Proteomes" id="UP001305002"/>
    </source>
</evidence>
<reference evidence="1 2" key="2">
    <citation type="journal article" date="2024" name="Microb. Biotechnol.">
        <title>The involvement of multiple ABC transporters in daunorubicin efflux in Streptomyces coeruleorubidus.</title>
        <authorList>
            <person name="Dong J."/>
            <person name="Ning J."/>
            <person name="Tian Y."/>
            <person name="Li H."/>
            <person name="Chen H."/>
            <person name="Guan W."/>
        </authorList>
    </citation>
    <scope>NUCLEOTIDE SEQUENCE [LARGE SCALE GENOMIC DNA]</scope>
    <source>
        <strain evidence="1 2">CICC 11043</strain>
    </source>
</reference>
<name>A0ABZ0KBD6_STRC4</name>
<dbReference type="Proteomes" id="UP001305002">
    <property type="component" value="Chromosome"/>
</dbReference>
<dbReference type="EMBL" id="CP137524">
    <property type="protein sequence ID" value="WOT35033.1"/>
    <property type="molecule type" value="Genomic_DNA"/>
</dbReference>
<accession>A0ABZ0KBD6</accession>
<dbReference type="RefSeq" id="WP_193505597.1">
    <property type="nucleotide sequence ID" value="NZ_BMSO01000009.1"/>
</dbReference>
<organism evidence="1 2">
    <name type="scientific">Streptomyces coeruleorubidus</name>
    <dbReference type="NCBI Taxonomy" id="116188"/>
    <lineage>
        <taxon>Bacteria</taxon>
        <taxon>Bacillati</taxon>
        <taxon>Actinomycetota</taxon>
        <taxon>Actinomycetes</taxon>
        <taxon>Kitasatosporales</taxon>
        <taxon>Streptomycetaceae</taxon>
        <taxon>Streptomyces</taxon>
    </lineage>
</organism>
<protein>
    <submittedName>
        <fullName evidence="1">Uncharacterized protein</fullName>
    </submittedName>
</protein>
<keyword evidence="2" id="KW-1185">Reference proteome</keyword>